<dbReference type="Pfam" id="PF02630">
    <property type="entry name" value="SCO1-SenC"/>
    <property type="match status" value="1"/>
</dbReference>
<organism evidence="7 8">
    <name type="scientific">Geobacter soli</name>
    <dbReference type="NCBI Taxonomy" id="1510391"/>
    <lineage>
        <taxon>Bacteria</taxon>
        <taxon>Pseudomonadati</taxon>
        <taxon>Thermodesulfobacteriota</taxon>
        <taxon>Desulfuromonadia</taxon>
        <taxon>Geobacterales</taxon>
        <taxon>Geobacteraceae</taxon>
        <taxon>Geobacter</taxon>
    </lineage>
</organism>
<reference evidence="7 8" key="1">
    <citation type="submission" date="2015-01" db="EMBL/GenBank/DDBJ databases">
        <title>Genome sequence of the anaerobic bacterium Geobacter soli GSS01, a dissimilatory Fe(III) reducer from soil.</title>
        <authorList>
            <person name="Yang G."/>
            <person name="Zhou S."/>
        </authorList>
    </citation>
    <scope>NUCLEOTIDE SEQUENCE [LARGE SCALE GENOMIC DNA]</scope>
    <source>
        <strain evidence="7 8">GSS01</strain>
    </source>
</reference>
<sequence length="193" mass="21854">MRTFKSLLLRPVLAVAVCLTLAGHANGASRSYQRSVESYSMPDVTLINQDGKKVRFKELVESNRPVVVDFIFGTCTTICPVLSATYTNLQTKLGADMKKIHLVSVSIDPENDTPQVMREYLARYRAKPGWDFLSGSRRDIDRVMNAFNSYFRNKMDHKPLTFIRSPADGKWTRIYGLISNVELMNELTKAGLK</sequence>
<dbReference type="Proteomes" id="UP000031433">
    <property type="component" value="Unassembled WGS sequence"/>
</dbReference>
<feature type="signal peptide" evidence="5">
    <location>
        <begin position="1"/>
        <end position="27"/>
    </location>
</feature>
<feature type="disulfide bond" description="Redox-active" evidence="4">
    <location>
        <begin position="75"/>
        <end position="79"/>
    </location>
</feature>
<feature type="domain" description="Thioredoxin" evidence="6">
    <location>
        <begin position="35"/>
        <end position="193"/>
    </location>
</feature>
<evidence type="ECO:0000256" key="2">
    <source>
        <dbReference type="ARBA" id="ARBA00023008"/>
    </source>
</evidence>
<protein>
    <submittedName>
        <fullName evidence="7">Photosynthetic protein synthase I</fullName>
    </submittedName>
</protein>
<comment type="caution">
    <text evidence="7">The sequence shown here is derived from an EMBL/GenBank/DDBJ whole genome shotgun (WGS) entry which is preliminary data.</text>
</comment>
<name>A0A0C1TP40_9BACT</name>
<accession>A0A0C1TP40</accession>
<dbReference type="PANTHER" id="PTHR12151:SF25">
    <property type="entry name" value="LINALOOL DEHYDRATASE_ISOMERASE DOMAIN-CONTAINING PROTEIN"/>
    <property type="match status" value="1"/>
</dbReference>
<evidence type="ECO:0000313" key="7">
    <source>
        <dbReference type="EMBL" id="KIE42604.1"/>
    </source>
</evidence>
<comment type="similarity">
    <text evidence="1">Belongs to the SCO1/2 family.</text>
</comment>
<dbReference type="SUPFAM" id="SSF52833">
    <property type="entry name" value="Thioredoxin-like"/>
    <property type="match status" value="1"/>
</dbReference>
<keyword evidence="5" id="KW-0732">Signal</keyword>
<evidence type="ECO:0000256" key="4">
    <source>
        <dbReference type="PIRSR" id="PIRSR603782-2"/>
    </source>
</evidence>
<evidence type="ECO:0000256" key="1">
    <source>
        <dbReference type="ARBA" id="ARBA00010996"/>
    </source>
</evidence>
<dbReference type="PROSITE" id="PS51352">
    <property type="entry name" value="THIOREDOXIN_2"/>
    <property type="match status" value="1"/>
</dbReference>
<dbReference type="GO" id="GO:0046872">
    <property type="term" value="F:metal ion binding"/>
    <property type="evidence" value="ECO:0007669"/>
    <property type="project" value="UniProtKB-KW"/>
</dbReference>
<keyword evidence="2 3" id="KW-0186">Copper</keyword>
<evidence type="ECO:0000256" key="5">
    <source>
        <dbReference type="SAM" id="SignalP"/>
    </source>
</evidence>
<dbReference type="InterPro" id="IPR013766">
    <property type="entry name" value="Thioredoxin_domain"/>
</dbReference>
<gene>
    <name evidence="7" type="ORF">SE37_08175</name>
</gene>
<proteinExistence type="inferred from homology"/>
<keyword evidence="4" id="KW-1015">Disulfide bond</keyword>
<feature type="binding site" evidence="3">
    <location>
        <position position="79"/>
    </location>
    <ligand>
        <name>Cu cation</name>
        <dbReference type="ChEBI" id="CHEBI:23378"/>
    </ligand>
</feature>
<feature type="chain" id="PRO_5002138867" evidence="5">
    <location>
        <begin position="28"/>
        <end position="193"/>
    </location>
</feature>
<dbReference type="EMBL" id="JXBL01000001">
    <property type="protein sequence ID" value="KIE42604.1"/>
    <property type="molecule type" value="Genomic_DNA"/>
</dbReference>
<evidence type="ECO:0000256" key="3">
    <source>
        <dbReference type="PIRSR" id="PIRSR603782-1"/>
    </source>
</evidence>
<dbReference type="CDD" id="cd02968">
    <property type="entry name" value="SCO"/>
    <property type="match status" value="1"/>
</dbReference>
<dbReference type="PANTHER" id="PTHR12151">
    <property type="entry name" value="ELECTRON TRANSPORT PROTIN SCO1/SENC FAMILY MEMBER"/>
    <property type="match status" value="1"/>
</dbReference>
<evidence type="ECO:0000313" key="8">
    <source>
        <dbReference type="Proteomes" id="UP000031433"/>
    </source>
</evidence>
<dbReference type="RefSeq" id="WP_039645327.1">
    <property type="nucleotide sequence ID" value="NZ_JXBL01000001.1"/>
</dbReference>
<dbReference type="Gene3D" id="3.40.30.10">
    <property type="entry name" value="Glutaredoxin"/>
    <property type="match status" value="1"/>
</dbReference>
<dbReference type="AlphaFoldDB" id="A0A0C1TP40"/>
<feature type="binding site" evidence="3">
    <location>
        <position position="75"/>
    </location>
    <ligand>
        <name>Cu cation</name>
        <dbReference type="ChEBI" id="CHEBI:23378"/>
    </ligand>
</feature>
<keyword evidence="3" id="KW-0479">Metal-binding</keyword>
<keyword evidence="8" id="KW-1185">Reference proteome</keyword>
<evidence type="ECO:0000259" key="6">
    <source>
        <dbReference type="PROSITE" id="PS51352"/>
    </source>
</evidence>
<dbReference type="InterPro" id="IPR036249">
    <property type="entry name" value="Thioredoxin-like_sf"/>
</dbReference>
<dbReference type="InterPro" id="IPR003782">
    <property type="entry name" value="SCO1/SenC"/>
</dbReference>